<keyword evidence="2" id="KW-0540">Nuclease</keyword>
<dbReference type="Gene3D" id="3.60.10.10">
    <property type="entry name" value="Endonuclease/exonuclease/phosphatase"/>
    <property type="match status" value="1"/>
</dbReference>
<name>A0A940WFW9_9ACTN</name>
<dbReference type="Proteomes" id="UP000674234">
    <property type="component" value="Unassembled WGS sequence"/>
</dbReference>
<proteinExistence type="predicted"/>
<dbReference type="InterPro" id="IPR036691">
    <property type="entry name" value="Endo/exonu/phosph_ase_sf"/>
</dbReference>
<dbReference type="GO" id="GO:0004519">
    <property type="term" value="F:endonuclease activity"/>
    <property type="evidence" value="ECO:0007669"/>
    <property type="project" value="UniProtKB-KW"/>
</dbReference>
<evidence type="ECO:0000313" key="3">
    <source>
        <dbReference type="Proteomes" id="UP000674234"/>
    </source>
</evidence>
<comment type="caution">
    <text evidence="2">The sequence shown here is derived from an EMBL/GenBank/DDBJ whole genome shotgun (WGS) entry which is preliminary data.</text>
</comment>
<keyword evidence="2" id="KW-0255">Endonuclease</keyword>
<feature type="domain" description="Endonuclease/exonuclease/phosphatase" evidence="1">
    <location>
        <begin position="5"/>
        <end position="220"/>
    </location>
</feature>
<dbReference type="AlphaFoldDB" id="A0A940WFW9"/>
<evidence type="ECO:0000259" key="1">
    <source>
        <dbReference type="Pfam" id="PF03372"/>
    </source>
</evidence>
<organism evidence="2 3">
    <name type="scientific">Microbispora oryzae</name>
    <dbReference type="NCBI Taxonomy" id="2806554"/>
    <lineage>
        <taxon>Bacteria</taxon>
        <taxon>Bacillati</taxon>
        <taxon>Actinomycetota</taxon>
        <taxon>Actinomycetes</taxon>
        <taxon>Streptosporangiales</taxon>
        <taxon>Streptosporangiaceae</taxon>
        <taxon>Microbispora</taxon>
    </lineage>
</organism>
<dbReference type="EMBL" id="JAFCNB010000001">
    <property type="protein sequence ID" value="MBP2702457.1"/>
    <property type="molecule type" value="Genomic_DNA"/>
</dbReference>
<dbReference type="RefSeq" id="WP_210153751.1">
    <property type="nucleotide sequence ID" value="NZ_JAFCNB010000001.1"/>
</dbReference>
<reference evidence="2" key="1">
    <citation type="submission" date="2021-02" db="EMBL/GenBank/DDBJ databases">
        <title>Draft genome sequence of Microbispora sp. RL4-1S isolated from rice leaves in Thailand.</title>
        <authorList>
            <person name="Muangham S."/>
            <person name="Duangmal K."/>
        </authorList>
    </citation>
    <scope>NUCLEOTIDE SEQUENCE</scope>
    <source>
        <strain evidence="2">RL4-1S</strain>
    </source>
</reference>
<sequence>MLRVASYNVRGLRDDRAALIRVVAAARPDVLCVQEAPRFASWRARRRRLAHRAGMTVAAGGRAGGVAVFAGPAVRVLHGSGHPLRRYAGLEWRAAAVAVVEKEGARYAVCCAHLDLVAGARLRHATEVVAVLDGTARVFGAAPVLAADVNEEPDGPAWRYLARRWADCFAVAPRGDGRTFPAARPSMRIDGVFAGPGLEVLSCGGVAGVPAADLAAASDHLPVIADLRPR</sequence>
<gene>
    <name evidence="2" type="ORF">JOL79_01420</name>
</gene>
<keyword evidence="3" id="KW-1185">Reference proteome</keyword>
<accession>A0A940WFW9</accession>
<protein>
    <submittedName>
        <fullName evidence="2">Endonuclease/exonuclease/phosphatase family protein</fullName>
    </submittedName>
</protein>
<dbReference type="SUPFAM" id="SSF56219">
    <property type="entry name" value="DNase I-like"/>
    <property type="match status" value="1"/>
</dbReference>
<dbReference type="Pfam" id="PF03372">
    <property type="entry name" value="Exo_endo_phos"/>
    <property type="match status" value="1"/>
</dbReference>
<keyword evidence="2" id="KW-0378">Hydrolase</keyword>
<evidence type="ECO:0000313" key="2">
    <source>
        <dbReference type="EMBL" id="MBP2702457.1"/>
    </source>
</evidence>
<dbReference type="InterPro" id="IPR005135">
    <property type="entry name" value="Endo/exonuclease/phosphatase"/>
</dbReference>